<dbReference type="InterPro" id="IPR003726">
    <property type="entry name" value="HCY_dom"/>
</dbReference>
<dbReference type="GO" id="GO:0032259">
    <property type="term" value="P:methylation"/>
    <property type="evidence" value="ECO:0007669"/>
    <property type="project" value="UniProtKB-KW"/>
</dbReference>
<organism evidence="24 25">
    <name type="scientific">Fervidobacterium nodosum (strain ATCC 35602 / DSM 5306 / Rt17-B1)</name>
    <dbReference type="NCBI Taxonomy" id="381764"/>
    <lineage>
        <taxon>Bacteria</taxon>
        <taxon>Thermotogati</taxon>
        <taxon>Thermotogota</taxon>
        <taxon>Thermotogae</taxon>
        <taxon>Thermotogales</taxon>
        <taxon>Fervidobacteriaceae</taxon>
        <taxon>Fervidobacterium</taxon>
    </lineage>
</organism>
<feature type="binding site" evidence="19">
    <location>
        <position position="213"/>
    </location>
    <ligand>
        <name>Zn(2+)</name>
        <dbReference type="ChEBI" id="CHEBI:29105"/>
    </ligand>
</feature>
<dbReference type="HOGENOM" id="CLU_004914_0_2_0"/>
<dbReference type="EMBL" id="CP000771">
    <property type="protein sequence ID" value="ABS60625.1"/>
    <property type="molecule type" value="Genomic_DNA"/>
</dbReference>
<dbReference type="EC" id="2.1.1.13" evidence="6"/>
<dbReference type="PROSITE" id="PS51337">
    <property type="entry name" value="B12_BINDING_NTER"/>
    <property type="match status" value="1"/>
</dbReference>
<dbReference type="Pfam" id="PF02574">
    <property type="entry name" value="S-methyl_trans"/>
    <property type="match status" value="1"/>
</dbReference>
<evidence type="ECO:0000256" key="18">
    <source>
        <dbReference type="ARBA" id="ARBA00031040"/>
    </source>
</evidence>
<feature type="domain" description="Pterin-binding" evidence="21">
    <location>
        <begin position="322"/>
        <end position="564"/>
    </location>
</feature>
<dbReference type="GO" id="GO:0008705">
    <property type="term" value="F:methionine synthase activity"/>
    <property type="evidence" value="ECO:0007669"/>
    <property type="project" value="UniProtKB-EC"/>
</dbReference>
<dbReference type="SUPFAM" id="SSF52242">
    <property type="entry name" value="Cobalamin (vitamin B12)-binding domain"/>
    <property type="match status" value="1"/>
</dbReference>
<dbReference type="Gene3D" id="1.10.1240.10">
    <property type="entry name" value="Methionine synthase domain"/>
    <property type="match status" value="1"/>
</dbReference>
<keyword evidence="14 19" id="KW-0862">Zinc</keyword>
<reference evidence="24 25" key="2">
    <citation type="journal article" date="2009" name="Proc. Natl. Acad. Sci. U.S.A.">
        <title>On the chimeric nature, thermophilic origin, and phylogenetic placement of the Thermotogales.</title>
        <authorList>
            <person name="Zhaxybayeva O."/>
            <person name="Swithers K.S."/>
            <person name="Lapierre P."/>
            <person name="Fournier G.P."/>
            <person name="Bickhart D.M."/>
            <person name="DeBoy R.T."/>
            <person name="Nelson K.E."/>
            <person name="Nesbo C.L."/>
            <person name="Doolittle W.F."/>
            <person name="Gogarten J.P."/>
            <person name="Noll K.M."/>
        </authorList>
    </citation>
    <scope>NUCLEOTIDE SEQUENCE [LARGE SCALE GENOMIC DNA]</scope>
    <source>
        <strain evidence="25">ATCC 35602 / DSM 5306 / Rt17-B1</strain>
    </source>
</reference>
<dbReference type="Gene3D" id="3.20.20.330">
    <property type="entry name" value="Homocysteine-binding-like domain"/>
    <property type="match status" value="1"/>
</dbReference>
<dbReference type="SUPFAM" id="SSF51717">
    <property type="entry name" value="Dihydropteroate synthetase-like"/>
    <property type="match status" value="1"/>
</dbReference>
<dbReference type="PROSITE" id="PS50972">
    <property type="entry name" value="PTERIN_BINDING"/>
    <property type="match status" value="1"/>
</dbReference>
<dbReference type="GO" id="GO:0046872">
    <property type="term" value="F:metal ion binding"/>
    <property type="evidence" value="ECO:0007669"/>
    <property type="project" value="UniProtKB-KW"/>
</dbReference>
<dbReference type="GO" id="GO:0046653">
    <property type="term" value="P:tetrahydrofolate metabolic process"/>
    <property type="evidence" value="ECO:0007669"/>
    <property type="project" value="TreeGrafter"/>
</dbReference>
<dbReference type="SUPFAM" id="SSF47644">
    <property type="entry name" value="Methionine synthase domain"/>
    <property type="match status" value="1"/>
</dbReference>
<evidence type="ECO:0000259" key="20">
    <source>
        <dbReference type="PROSITE" id="PS50970"/>
    </source>
</evidence>
<evidence type="ECO:0000256" key="12">
    <source>
        <dbReference type="ARBA" id="ARBA00022691"/>
    </source>
</evidence>
<dbReference type="InterPro" id="IPR036594">
    <property type="entry name" value="Meth_synthase_dom"/>
</dbReference>
<dbReference type="PANTHER" id="PTHR45833:SF1">
    <property type="entry name" value="METHIONINE SYNTHASE"/>
    <property type="match status" value="1"/>
</dbReference>
<dbReference type="RefSeq" id="WP_011993942.1">
    <property type="nucleotide sequence ID" value="NC_009718.1"/>
</dbReference>
<evidence type="ECO:0000259" key="23">
    <source>
        <dbReference type="PROSITE" id="PS51337"/>
    </source>
</evidence>
<dbReference type="Pfam" id="PF02310">
    <property type="entry name" value="B12-binding"/>
    <property type="match status" value="1"/>
</dbReference>
<dbReference type="eggNOG" id="COG0646">
    <property type="taxonomic scope" value="Bacteria"/>
</dbReference>
<dbReference type="InterPro" id="IPR006158">
    <property type="entry name" value="Cobalamin-bd"/>
</dbReference>
<comment type="cofactor">
    <cofactor evidence="3">
        <name>methylcob(III)alamin</name>
        <dbReference type="ChEBI" id="CHEBI:28115"/>
    </cofactor>
</comment>
<dbReference type="KEGG" id="fno:Fnod_0772"/>
<evidence type="ECO:0000259" key="21">
    <source>
        <dbReference type="PROSITE" id="PS50972"/>
    </source>
</evidence>
<feature type="binding site" evidence="19">
    <location>
        <position position="279"/>
    </location>
    <ligand>
        <name>Zn(2+)</name>
        <dbReference type="ChEBI" id="CHEBI:29105"/>
    </ligand>
</feature>
<dbReference type="GO" id="GO:0050667">
    <property type="term" value="P:homocysteine metabolic process"/>
    <property type="evidence" value="ECO:0007669"/>
    <property type="project" value="TreeGrafter"/>
</dbReference>
<evidence type="ECO:0000256" key="17">
    <source>
        <dbReference type="ARBA" id="ARBA00025552"/>
    </source>
</evidence>
<keyword evidence="8 19" id="KW-0489">Methyltransferase</keyword>
<evidence type="ECO:0000256" key="3">
    <source>
        <dbReference type="ARBA" id="ARBA00001956"/>
    </source>
</evidence>
<reference evidence="24 25" key="1">
    <citation type="submission" date="2007-07" db="EMBL/GenBank/DDBJ databases">
        <title>Complete sequence of Fervidobacterium nodosum Rt17-B1.</title>
        <authorList>
            <consortium name="US DOE Joint Genome Institute"/>
            <person name="Copeland A."/>
            <person name="Lucas S."/>
            <person name="Lapidus A."/>
            <person name="Barry K."/>
            <person name="Glavina del Rio T."/>
            <person name="Dalin E."/>
            <person name="Tice H."/>
            <person name="Pitluck S."/>
            <person name="Saunders E."/>
            <person name="Brettin T."/>
            <person name="Bruce D."/>
            <person name="Detter J.C."/>
            <person name="Han C."/>
            <person name="Schmutz J."/>
            <person name="Larimer F."/>
            <person name="Land M."/>
            <person name="Hauser L."/>
            <person name="Kyrpides N."/>
            <person name="Mikhailova N."/>
            <person name="Nelson K."/>
            <person name="Gogarten J.P."/>
            <person name="Noll K."/>
            <person name="Richardson P."/>
        </authorList>
    </citation>
    <scope>NUCLEOTIDE SEQUENCE [LARGE SCALE GENOMIC DNA]</scope>
    <source>
        <strain evidence="25">ATCC 35602 / DSM 5306 / Rt17-B1</strain>
    </source>
</reference>
<dbReference type="PROSITE" id="PS50970">
    <property type="entry name" value="HCY"/>
    <property type="match status" value="1"/>
</dbReference>
<keyword evidence="12" id="KW-0949">S-adenosyl-L-methionine</keyword>
<comment type="pathway">
    <text evidence="4">Amino-acid biosynthesis; L-methionine biosynthesis via de novo pathway; L-methionine from L-homocysteine (MetH route): step 1/1.</text>
</comment>
<dbReference type="InterPro" id="IPR050554">
    <property type="entry name" value="Met_Synthase/Corrinoid"/>
</dbReference>
<comment type="cofactor">
    <cofactor evidence="2 19">
        <name>Zn(2+)</name>
        <dbReference type="ChEBI" id="CHEBI:29105"/>
    </cofactor>
</comment>
<comment type="similarity">
    <text evidence="5">Belongs to the vitamin-B12 dependent methionine synthase family.</text>
</comment>
<keyword evidence="13 19" id="KW-0479">Metal-binding</keyword>
<evidence type="ECO:0000256" key="6">
    <source>
        <dbReference type="ARBA" id="ARBA00012032"/>
    </source>
</evidence>
<dbReference type="UniPathway" id="UPA00051">
    <property type="reaction ID" value="UER00081"/>
</dbReference>
<keyword evidence="10" id="KW-0846">Cobalamin</keyword>
<dbReference type="InterPro" id="IPR036589">
    <property type="entry name" value="HCY_dom_sf"/>
</dbReference>
<protein>
    <recommendedName>
        <fullName evidence="7">Methionine synthase</fullName>
        <ecNumber evidence="6">2.1.1.13</ecNumber>
    </recommendedName>
    <alternativeName>
        <fullName evidence="18">5-methyltetrahydrofolate--homocysteine methyltransferase</fullName>
    </alternativeName>
</protein>
<evidence type="ECO:0000256" key="16">
    <source>
        <dbReference type="ARBA" id="ARBA00023285"/>
    </source>
</evidence>
<evidence type="ECO:0000256" key="15">
    <source>
        <dbReference type="ARBA" id="ARBA00023167"/>
    </source>
</evidence>
<comment type="function">
    <text evidence="17">Catalyzes the transfer of a methyl group from methyl-cobalamin to homocysteine, yielding enzyme-bound cob(I)alamin and methionine. Subsequently, remethylates the cofactor using methyltetrahydrofolate.</text>
</comment>
<dbReference type="GO" id="GO:0005829">
    <property type="term" value="C:cytosol"/>
    <property type="evidence" value="ECO:0007669"/>
    <property type="project" value="TreeGrafter"/>
</dbReference>
<dbReference type="AlphaFoldDB" id="A7HL42"/>
<gene>
    <name evidence="24" type="ordered locus">Fnod_0772</name>
</gene>
<evidence type="ECO:0000256" key="8">
    <source>
        <dbReference type="ARBA" id="ARBA00022603"/>
    </source>
</evidence>
<evidence type="ECO:0000256" key="4">
    <source>
        <dbReference type="ARBA" id="ARBA00005178"/>
    </source>
</evidence>
<keyword evidence="16" id="KW-0170">Cobalt</keyword>
<dbReference type="Gene3D" id="3.40.50.280">
    <property type="entry name" value="Cobalamin-binding domain"/>
    <property type="match status" value="1"/>
</dbReference>
<dbReference type="InterPro" id="IPR000489">
    <property type="entry name" value="Pterin-binding_dom"/>
</dbReference>
<dbReference type="InterPro" id="IPR003759">
    <property type="entry name" value="Cbl-bd_cap"/>
</dbReference>
<feature type="binding site" evidence="19">
    <location>
        <position position="280"/>
    </location>
    <ligand>
        <name>Zn(2+)</name>
        <dbReference type="ChEBI" id="CHEBI:29105"/>
    </ligand>
</feature>
<dbReference type="Proteomes" id="UP000002415">
    <property type="component" value="Chromosome"/>
</dbReference>
<dbReference type="Gene3D" id="3.20.20.20">
    <property type="entry name" value="Dihydropteroate synthase-like"/>
    <property type="match status" value="1"/>
</dbReference>
<evidence type="ECO:0000256" key="14">
    <source>
        <dbReference type="ARBA" id="ARBA00022833"/>
    </source>
</evidence>
<evidence type="ECO:0000313" key="25">
    <source>
        <dbReference type="Proteomes" id="UP000002415"/>
    </source>
</evidence>
<feature type="domain" description="B12-binding N-terminal" evidence="23">
    <location>
        <begin position="566"/>
        <end position="659"/>
    </location>
</feature>
<evidence type="ECO:0000256" key="1">
    <source>
        <dbReference type="ARBA" id="ARBA00001700"/>
    </source>
</evidence>
<name>A7HL42_FERNB</name>
<evidence type="ECO:0000256" key="2">
    <source>
        <dbReference type="ARBA" id="ARBA00001947"/>
    </source>
</evidence>
<dbReference type="STRING" id="381764.Fnod_0772"/>
<keyword evidence="15" id="KW-0486">Methionine biosynthesis</keyword>
<evidence type="ECO:0000256" key="9">
    <source>
        <dbReference type="ARBA" id="ARBA00022605"/>
    </source>
</evidence>
<evidence type="ECO:0000256" key="13">
    <source>
        <dbReference type="ARBA" id="ARBA00022723"/>
    </source>
</evidence>
<sequence length="780" mass="86388">MTRSEFHVLISERVLFLDGAYGTEFFKRGYIKGKEPIEILNVKAPEKVLELQSEYVKAGVDFLLTNTFSGNRHKLKKLGYENYFEQINSEAVRIAKEAAKHSEKKVYILGDMSSVGEMIQPIGDLDSKYVYNIFKEQAKVLIESGVDGIIIETMSDLKELKLAYLAVRDVSEDIPLFVSMTFEENSVAVTGTSLEVYVSLFNDLDVDAIGINCTLTPDKMVPLVKKLSIFSKKPIFAEPNAGKPTLSADGRLIYKTTPEEFTVYIEDYVELGANIVGGCCGTGPDHIRYMTKLIGERKPKARKTEELNVITNRTYMVEVSPFLVIGERINAAAKKKLHAQIREFNFENVLKLAKDQEKEGAQVLDVNLGLESVLSDEHFRRIIVELDRIVSLPLSLDIQFNEYLEVALFEYPGRAIINSAKAIKEDLDAKIRMLKRYGGILIILAMGKEIPNSPEERYKTAKDAVEYAEKNGIDRSRIFVDPLVLPLGANQDYNVTLETIKLLNKEGIKTSIGLSNFSFGMPNREQLNASFLALAMHYGLSGAILNTSEVTTVNILSGMKKILKKESTNVSVEDVDNDLAKLLLAGDGVNAEKQIMAYLDSMKPIEVAQNVLTKSMEVIGNLYAQNKIFLPHLILAAETVKPIFNKLLSMIEEKDSAKLGRVLLATVEGDIHDIGKKIVATVLESAGFEVIDIGKDVPAKAILEKVKEFNPDIVGLSAMMTTTVVQVGEVVKTLRNNGVTVPVIAGGASMNEDLAKRFGSLYAKDAQQAVEICKELVSKT</sequence>
<evidence type="ECO:0000256" key="19">
    <source>
        <dbReference type="PROSITE-ProRule" id="PRU00333"/>
    </source>
</evidence>
<evidence type="ECO:0000256" key="10">
    <source>
        <dbReference type="ARBA" id="ARBA00022628"/>
    </source>
</evidence>
<dbReference type="InterPro" id="IPR011005">
    <property type="entry name" value="Dihydropteroate_synth-like_sf"/>
</dbReference>
<evidence type="ECO:0000256" key="7">
    <source>
        <dbReference type="ARBA" id="ARBA00013998"/>
    </source>
</evidence>
<keyword evidence="9" id="KW-0028">Amino-acid biosynthesis</keyword>
<dbReference type="SMART" id="SM01018">
    <property type="entry name" value="B12-binding_2"/>
    <property type="match status" value="1"/>
</dbReference>
<dbReference type="Pfam" id="PF00809">
    <property type="entry name" value="Pterin_bind"/>
    <property type="match status" value="1"/>
</dbReference>
<dbReference type="eggNOG" id="COG1410">
    <property type="taxonomic scope" value="Bacteria"/>
</dbReference>
<dbReference type="SUPFAM" id="SSF82282">
    <property type="entry name" value="Homocysteine S-methyltransferase"/>
    <property type="match status" value="1"/>
</dbReference>
<dbReference type="Pfam" id="PF02607">
    <property type="entry name" value="B12-binding_2"/>
    <property type="match status" value="1"/>
</dbReference>
<evidence type="ECO:0000256" key="11">
    <source>
        <dbReference type="ARBA" id="ARBA00022679"/>
    </source>
</evidence>
<evidence type="ECO:0000259" key="22">
    <source>
        <dbReference type="PROSITE" id="PS51332"/>
    </source>
</evidence>
<dbReference type="PROSITE" id="PS51332">
    <property type="entry name" value="B12_BINDING"/>
    <property type="match status" value="1"/>
</dbReference>
<dbReference type="OrthoDB" id="9803687at2"/>
<accession>A7HL42</accession>
<evidence type="ECO:0000256" key="5">
    <source>
        <dbReference type="ARBA" id="ARBA00010398"/>
    </source>
</evidence>
<keyword evidence="25" id="KW-1185">Reference proteome</keyword>
<dbReference type="GO" id="GO:0031419">
    <property type="term" value="F:cobalamin binding"/>
    <property type="evidence" value="ECO:0007669"/>
    <property type="project" value="UniProtKB-KW"/>
</dbReference>
<dbReference type="InterPro" id="IPR036724">
    <property type="entry name" value="Cobalamin-bd_sf"/>
</dbReference>
<feature type="domain" description="Hcy-binding" evidence="20">
    <location>
        <begin position="3"/>
        <end position="294"/>
    </location>
</feature>
<comment type="catalytic activity">
    <reaction evidence="1">
        <text>(6S)-5-methyl-5,6,7,8-tetrahydrofolate + L-homocysteine = (6S)-5,6,7,8-tetrahydrofolate + L-methionine</text>
        <dbReference type="Rhea" id="RHEA:11172"/>
        <dbReference type="ChEBI" id="CHEBI:18608"/>
        <dbReference type="ChEBI" id="CHEBI:57453"/>
        <dbReference type="ChEBI" id="CHEBI:57844"/>
        <dbReference type="ChEBI" id="CHEBI:58199"/>
        <dbReference type="EC" id="2.1.1.13"/>
    </reaction>
</comment>
<proteinExistence type="inferred from homology"/>
<evidence type="ECO:0000313" key="24">
    <source>
        <dbReference type="EMBL" id="ABS60625.1"/>
    </source>
</evidence>
<dbReference type="PANTHER" id="PTHR45833">
    <property type="entry name" value="METHIONINE SYNTHASE"/>
    <property type="match status" value="1"/>
</dbReference>
<feature type="domain" description="B12-binding" evidence="22">
    <location>
        <begin position="659"/>
        <end position="780"/>
    </location>
</feature>
<keyword evidence="11 19" id="KW-0808">Transferase</keyword>